<accession>A0A164HZA5</accession>
<evidence type="ECO:0000313" key="4">
    <source>
        <dbReference type="Proteomes" id="UP000076858"/>
    </source>
</evidence>
<evidence type="ECO:0000256" key="1">
    <source>
        <dbReference type="SAM" id="MobiDB-lite"/>
    </source>
</evidence>
<dbReference type="Pfam" id="PF22938">
    <property type="entry name" value="Integrase_p58_C"/>
    <property type="match status" value="1"/>
</dbReference>
<dbReference type="EMBL" id="LRGB01008803">
    <property type="protein sequence ID" value="KZS00717.1"/>
    <property type="molecule type" value="Genomic_DNA"/>
</dbReference>
<proteinExistence type="predicted"/>
<dbReference type="AlphaFoldDB" id="A0A164HZA5"/>
<comment type="caution">
    <text evidence="3">The sequence shown here is derived from an EMBL/GenBank/DDBJ whole genome shotgun (WGS) entry which is preliminary data.</text>
</comment>
<protein>
    <recommendedName>
        <fullName evidence="2">Integrase p58-like C-terminal domain-containing protein</fullName>
    </recommendedName>
</protein>
<keyword evidence="4" id="KW-1185">Reference proteome</keyword>
<feature type="region of interest" description="Disordered" evidence="1">
    <location>
        <begin position="180"/>
        <end position="200"/>
    </location>
</feature>
<organism evidence="3 4">
    <name type="scientific">Daphnia magna</name>
    <dbReference type="NCBI Taxonomy" id="35525"/>
    <lineage>
        <taxon>Eukaryota</taxon>
        <taxon>Metazoa</taxon>
        <taxon>Ecdysozoa</taxon>
        <taxon>Arthropoda</taxon>
        <taxon>Crustacea</taxon>
        <taxon>Branchiopoda</taxon>
        <taxon>Diplostraca</taxon>
        <taxon>Cladocera</taxon>
        <taxon>Anomopoda</taxon>
        <taxon>Daphniidae</taxon>
        <taxon>Daphnia</taxon>
    </lineage>
</organism>
<evidence type="ECO:0000313" key="3">
    <source>
        <dbReference type="EMBL" id="KZS00717.1"/>
    </source>
</evidence>
<feature type="domain" description="Integrase p58-like C-terminal" evidence="2">
    <location>
        <begin position="141"/>
        <end position="175"/>
    </location>
</feature>
<dbReference type="InterPro" id="IPR054465">
    <property type="entry name" value="Integrase_p58-like_C"/>
</dbReference>
<evidence type="ECO:0000259" key="2">
    <source>
        <dbReference type="Pfam" id="PF22938"/>
    </source>
</evidence>
<dbReference type="Proteomes" id="UP000076858">
    <property type="component" value="Unassembled WGS sequence"/>
</dbReference>
<reference evidence="3 4" key="1">
    <citation type="submission" date="2016-03" db="EMBL/GenBank/DDBJ databases">
        <title>EvidentialGene: Evidence-directed Construction of Genes on Genomes.</title>
        <authorList>
            <person name="Gilbert D.G."/>
            <person name="Choi J.-H."/>
            <person name="Mockaitis K."/>
            <person name="Colbourne J."/>
            <person name="Pfrender M."/>
        </authorList>
    </citation>
    <scope>NUCLEOTIDE SEQUENCE [LARGE SCALE GENOMIC DNA]</scope>
    <source>
        <strain evidence="3 4">Xinb3</strain>
        <tissue evidence="3">Complete organism</tissue>
    </source>
</reference>
<sequence>MIPALSVIPVATKPCTSFPATALFTPSAGLLAKKTLSVGHTILWNGKKWQTIPVANLSLLPVWLEEGSTLGTIQPYTNEIVQCDWNKTPLENKAESSSGETKTILRRKPSRGHIPKRRQSVVYKPIRKKAKSDKLLHKWVGPFIVVRQTTPVNYEVKLVDEKTKSDIVHVASMKPFKEIKNWRKDTNSQTEAEKNNRPHQ</sequence>
<name>A0A164HZA5_9CRUS</name>
<gene>
    <name evidence="3" type="ORF">APZ42_002876</name>
</gene>